<keyword evidence="7" id="KW-1185">Reference proteome</keyword>
<dbReference type="SMART" id="SM00320">
    <property type="entry name" value="WD40"/>
    <property type="match status" value="5"/>
</dbReference>
<evidence type="ECO:0000313" key="6">
    <source>
        <dbReference type="EMBL" id="KAJ0397912.1"/>
    </source>
</evidence>
<comment type="caution">
    <text evidence="6">The sequence shown here is derived from an EMBL/GenBank/DDBJ whole genome shotgun (WGS) entry which is preliminary data.</text>
</comment>
<gene>
    <name evidence="6" type="ORF">P43SY_002420</name>
</gene>
<comment type="subcellular location">
    <subcellularLocation>
        <location evidence="1">Cytoplasm</location>
    </subcellularLocation>
</comment>
<feature type="repeat" description="WD" evidence="5">
    <location>
        <begin position="173"/>
        <end position="215"/>
    </location>
</feature>
<dbReference type="Proteomes" id="UP001209570">
    <property type="component" value="Unassembled WGS sequence"/>
</dbReference>
<dbReference type="InterPro" id="IPR001680">
    <property type="entry name" value="WD40_rpt"/>
</dbReference>
<dbReference type="PROSITE" id="PS50294">
    <property type="entry name" value="WD_REPEATS_REGION"/>
    <property type="match status" value="3"/>
</dbReference>
<evidence type="ECO:0000256" key="5">
    <source>
        <dbReference type="PROSITE-ProRule" id="PRU00221"/>
    </source>
</evidence>
<dbReference type="InterPro" id="IPR015943">
    <property type="entry name" value="WD40/YVTN_repeat-like_dom_sf"/>
</dbReference>
<proteinExistence type="predicted"/>
<dbReference type="EMBL" id="JAKCXM010000234">
    <property type="protein sequence ID" value="KAJ0397912.1"/>
    <property type="molecule type" value="Genomic_DNA"/>
</dbReference>
<sequence length="353" mass="37478">MAMAIETLFSLPAAAQVDAIARSKTSLLRSDKPLDADSTALLAVSFSALEGNEWGGGVMLVDASSATDEPKRLASRSFATGISTLAWGGSDDELLVLGCDNGDVLLQRLVCEDSTLSLQSAHPTDDARVGGHDSIVSAVSVSAADKALAASAGWDRVIKLWDLAAMETPRETLEAHADLIWDVVLSPMTATSLASASQDCTVQLWDTRMEDAASAPTIATPLAALALDWHPTQAHVLSVGLEDGSILTFDTRNTSHPVFHEAVHAGAVHRLRYSPHHEDLLASGGDDAQVVFLAHTSSACPEKATTQSLRGHRDYVRALALRGHRDYVRALAWLPSARIATGSWDKTIGFAQL</sequence>
<reference evidence="6" key="1">
    <citation type="submission" date="2021-12" db="EMBL/GenBank/DDBJ databases">
        <title>Prjna785345.</title>
        <authorList>
            <person name="Rujirawat T."/>
            <person name="Krajaejun T."/>
        </authorList>
    </citation>
    <scope>NUCLEOTIDE SEQUENCE</scope>
    <source>
        <strain evidence="6">Pi057C3</strain>
    </source>
</reference>
<dbReference type="InterPro" id="IPR036322">
    <property type="entry name" value="WD40_repeat_dom_sf"/>
</dbReference>
<feature type="repeat" description="WD" evidence="5">
    <location>
        <begin position="321"/>
        <end position="353"/>
    </location>
</feature>
<dbReference type="PANTHER" id="PTHR46853">
    <property type="entry name" value="METHYLOSOME PROTEIN 50"/>
    <property type="match status" value="1"/>
</dbReference>
<keyword evidence="2" id="KW-0963">Cytoplasm</keyword>
<dbReference type="AlphaFoldDB" id="A0AAD5Q4Z1"/>
<organism evidence="6 7">
    <name type="scientific">Pythium insidiosum</name>
    <name type="common">Pythiosis disease agent</name>
    <dbReference type="NCBI Taxonomy" id="114742"/>
    <lineage>
        <taxon>Eukaryota</taxon>
        <taxon>Sar</taxon>
        <taxon>Stramenopiles</taxon>
        <taxon>Oomycota</taxon>
        <taxon>Peronosporomycetes</taxon>
        <taxon>Pythiales</taxon>
        <taxon>Pythiaceae</taxon>
        <taxon>Pythium</taxon>
    </lineage>
</organism>
<accession>A0AAD5Q4Z1</accession>
<dbReference type="PROSITE" id="PS50082">
    <property type="entry name" value="WD_REPEATS_2"/>
    <property type="match status" value="3"/>
</dbReference>
<dbReference type="PROSITE" id="PS00678">
    <property type="entry name" value="WD_REPEATS_1"/>
    <property type="match status" value="2"/>
</dbReference>
<dbReference type="Gene3D" id="2.130.10.10">
    <property type="entry name" value="YVTN repeat-like/Quinoprotein amine dehydrogenase"/>
    <property type="match status" value="1"/>
</dbReference>
<dbReference type="PANTHER" id="PTHR46853:SF1">
    <property type="entry name" value="METHYLOSOME PROTEIN 50"/>
    <property type="match status" value="1"/>
</dbReference>
<protein>
    <recommendedName>
        <fullName evidence="8">Peroxin-7</fullName>
    </recommendedName>
</protein>
<evidence type="ECO:0000313" key="7">
    <source>
        <dbReference type="Proteomes" id="UP001209570"/>
    </source>
</evidence>
<evidence type="ECO:0000256" key="3">
    <source>
        <dbReference type="ARBA" id="ARBA00022574"/>
    </source>
</evidence>
<dbReference type="SUPFAM" id="SSF50978">
    <property type="entry name" value="WD40 repeat-like"/>
    <property type="match status" value="1"/>
</dbReference>
<evidence type="ECO:0008006" key="8">
    <source>
        <dbReference type="Google" id="ProtNLM"/>
    </source>
</evidence>
<dbReference type="InterPro" id="IPR052139">
    <property type="entry name" value="Methylosome_Comp_WDR77"/>
</dbReference>
<feature type="repeat" description="WD" evidence="5">
    <location>
        <begin position="129"/>
        <end position="171"/>
    </location>
</feature>
<keyword evidence="3 5" id="KW-0853">WD repeat</keyword>
<dbReference type="Pfam" id="PF00400">
    <property type="entry name" value="WD40"/>
    <property type="match status" value="3"/>
</dbReference>
<evidence type="ECO:0000256" key="1">
    <source>
        <dbReference type="ARBA" id="ARBA00004496"/>
    </source>
</evidence>
<evidence type="ECO:0000256" key="4">
    <source>
        <dbReference type="ARBA" id="ARBA00022737"/>
    </source>
</evidence>
<dbReference type="InterPro" id="IPR019775">
    <property type="entry name" value="WD40_repeat_CS"/>
</dbReference>
<keyword evidence="4" id="KW-0677">Repeat</keyword>
<name>A0AAD5Q4Z1_PYTIN</name>
<dbReference type="GO" id="GO:0034709">
    <property type="term" value="C:methylosome"/>
    <property type="evidence" value="ECO:0007669"/>
    <property type="project" value="TreeGrafter"/>
</dbReference>
<evidence type="ECO:0000256" key="2">
    <source>
        <dbReference type="ARBA" id="ARBA00022490"/>
    </source>
</evidence>